<protein>
    <submittedName>
        <fullName evidence="1">Uncharacterized protein</fullName>
    </submittedName>
</protein>
<name>A0ACB8H7Z7_PSICU</name>
<keyword evidence="2" id="KW-1185">Reference proteome</keyword>
<comment type="caution">
    <text evidence="1">The sequence shown here is derived from an EMBL/GenBank/DDBJ whole genome shotgun (WGS) entry which is preliminary data.</text>
</comment>
<sequence>MSSVFLRLLAVSAIAYGKIYVDAVCHALGAILSNVQGSIPDCARTYTVQLGDFCDKISAQQNVSTFQLASVNNGIIDAGCDNLVVGEVLCLGLIGHDCTDVHVVVEGDTCESIALESGSSISAILSNNPNVNSECTNIGIGEVTVGFLSTNKPKAQGHILPKVLCVAPTVINSTNTD</sequence>
<evidence type="ECO:0000313" key="1">
    <source>
        <dbReference type="EMBL" id="KAH9483304.1"/>
    </source>
</evidence>
<dbReference type="Proteomes" id="UP000664032">
    <property type="component" value="Unassembled WGS sequence"/>
</dbReference>
<dbReference type="EMBL" id="JAFIQS020000004">
    <property type="protein sequence ID" value="KAH9483304.1"/>
    <property type="molecule type" value="Genomic_DNA"/>
</dbReference>
<gene>
    <name evidence="1" type="ORF">JR316_0005410</name>
</gene>
<proteinExistence type="predicted"/>
<reference evidence="1" key="1">
    <citation type="submission" date="2021-10" db="EMBL/GenBank/DDBJ databases">
        <title>Psilocybe cubensis genome.</title>
        <authorList>
            <person name="Mckernan K.J."/>
            <person name="Crawford S."/>
            <person name="Trippe A."/>
            <person name="Kane L.T."/>
            <person name="Mclaughlin S."/>
        </authorList>
    </citation>
    <scope>NUCLEOTIDE SEQUENCE</scope>
    <source>
        <strain evidence="1">MGC-MH-2018</strain>
    </source>
</reference>
<organism evidence="1 2">
    <name type="scientific">Psilocybe cubensis</name>
    <name type="common">Psychedelic mushroom</name>
    <name type="synonym">Stropharia cubensis</name>
    <dbReference type="NCBI Taxonomy" id="181762"/>
    <lineage>
        <taxon>Eukaryota</taxon>
        <taxon>Fungi</taxon>
        <taxon>Dikarya</taxon>
        <taxon>Basidiomycota</taxon>
        <taxon>Agaricomycotina</taxon>
        <taxon>Agaricomycetes</taxon>
        <taxon>Agaricomycetidae</taxon>
        <taxon>Agaricales</taxon>
        <taxon>Agaricineae</taxon>
        <taxon>Strophariaceae</taxon>
        <taxon>Psilocybe</taxon>
    </lineage>
</organism>
<evidence type="ECO:0000313" key="2">
    <source>
        <dbReference type="Proteomes" id="UP000664032"/>
    </source>
</evidence>
<accession>A0ACB8H7Z7</accession>